<evidence type="ECO:0008006" key="3">
    <source>
        <dbReference type="Google" id="ProtNLM"/>
    </source>
</evidence>
<name>A0A3S9MVY6_9FLAO</name>
<reference evidence="1 2" key="1">
    <citation type="submission" date="2018-12" db="EMBL/GenBank/DDBJ databases">
        <title>Complete genome of Nonlabens sp. MJ115.</title>
        <authorList>
            <person name="Choi H.S."/>
            <person name="Jung J."/>
        </authorList>
    </citation>
    <scope>NUCLEOTIDE SEQUENCE [LARGE SCALE GENOMIC DNA]</scope>
    <source>
        <strain evidence="1 2">MJ115</strain>
    </source>
</reference>
<dbReference type="KEGG" id="noj:EJ995_03715"/>
<dbReference type="Proteomes" id="UP000279600">
    <property type="component" value="Chromosome"/>
</dbReference>
<protein>
    <recommendedName>
        <fullName evidence="3">STAS/SEC14 domain-containing protein</fullName>
    </recommendedName>
</protein>
<evidence type="ECO:0000313" key="2">
    <source>
        <dbReference type="Proteomes" id="UP000279600"/>
    </source>
</evidence>
<proteinExistence type="predicted"/>
<accession>A0A3S9MVY6</accession>
<organism evidence="1 2">
    <name type="scientific">Nonlabens ponticola</name>
    <dbReference type="NCBI Taxonomy" id="2496866"/>
    <lineage>
        <taxon>Bacteria</taxon>
        <taxon>Pseudomonadati</taxon>
        <taxon>Bacteroidota</taxon>
        <taxon>Flavobacteriia</taxon>
        <taxon>Flavobacteriales</taxon>
        <taxon>Flavobacteriaceae</taxon>
        <taxon>Nonlabens</taxon>
    </lineage>
</organism>
<sequence length="144" mass="16922">MIVPSIKDSIYYENVIREITLECGDFYFFESHLVSEIHEGVLFGGEEALDIFSEAISFYNGTDRPKHFVYISNRVNDYSLRPVDWLQFKFMNRFMKGFATVDNRPRAAQNAMLLEKFVPSKFKLFANMSDAMIWAIDIYKSYHD</sequence>
<dbReference type="RefSeq" id="WP_126445738.1">
    <property type="nucleotide sequence ID" value="NZ_CP034549.1"/>
</dbReference>
<evidence type="ECO:0000313" key="1">
    <source>
        <dbReference type="EMBL" id="AZQ43385.1"/>
    </source>
</evidence>
<gene>
    <name evidence="1" type="ORF">EJ995_03715</name>
</gene>
<keyword evidence="2" id="KW-1185">Reference proteome</keyword>
<dbReference type="OrthoDB" id="1144611at2"/>
<dbReference type="EMBL" id="CP034549">
    <property type="protein sequence ID" value="AZQ43385.1"/>
    <property type="molecule type" value="Genomic_DNA"/>
</dbReference>
<dbReference type="AlphaFoldDB" id="A0A3S9MVY6"/>